<gene>
    <name evidence="2" type="ORF">J5U23_02291</name>
</gene>
<proteinExistence type="predicted"/>
<name>A0A8F5BQ72_SACSH</name>
<feature type="domain" description="DUF4322" evidence="1">
    <location>
        <begin position="10"/>
        <end position="36"/>
    </location>
</feature>
<reference evidence="2" key="1">
    <citation type="journal article" date="2021" name="Environ. Microbiol.">
        <title>New insights into the diversity and evolution of the archaeal mobilome from three complete genomes of Saccharolobus shibatae.</title>
        <authorList>
            <person name="Medvedeva S."/>
            <person name="Brandt D."/>
            <person name="Cvirkaite-Krupovic V."/>
            <person name="Liu Y."/>
            <person name="Severinov K."/>
            <person name="Ishino S."/>
            <person name="Ishino Y."/>
            <person name="Prangishvili D."/>
            <person name="Kalinowski J."/>
            <person name="Krupovic M."/>
        </authorList>
    </citation>
    <scope>NUCLEOTIDE SEQUENCE</scope>
    <source>
        <strain evidence="2">B12</strain>
    </source>
</reference>
<dbReference type="GeneID" id="65563767"/>
<evidence type="ECO:0000259" key="1">
    <source>
        <dbReference type="Pfam" id="PF14210"/>
    </source>
</evidence>
<dbReference type="KEGG" id="sshi:J5U23_02291"/>
<dbReference type="Pfam" id="PF14210">
    <property type="entry name" value="DUF4322"/>
    <property type="match status" value="1"/>
</dbReference>
<dbReference type="InterPro" id="IPR025471">
    <property type="entry name" value="DUF4322"/>
</dbReference>
<sequence length="58" mass="6750">MNVIGRGSRKTLISLSLWNDLIENTSKTYNISLQTMILGRLRYISYRKTTEQSKKNIT</sequence>
<dbReference type="Proteomes" id="UP000694018">
    <property type="component" value="Chromosome"/>
</dbReference>
<protein>
    <recommendedName>
        <fullName evidence="1">DUF4322 domain-containing protein</fullName>
    </recommendedName>
</protein>
<evidence type="ECO:0000313" key="2">
    <source>
        <dbReference type="EMBL" id="QXJ29422.1"/>
    </source>
</evidence>
<dbReference type="AlphaFoldDB" id="A0A8F5BQ72"/>
<organism evidence="2 3">
    <name type="scientific">Saccharolobus shibatae (strain ATCC 51178 / DSM 5389 / JCM 8931 / NBRC 15437 / B12)</name>
    <name type="common">Sulfolobus shibatae</name>
    <dbReference type="NCBI Taxonomy" id="523848"/>
    <lineage>
        <taxon>Archaea</taxon>
        <taxon>Thermoproteota</taxon>
        <taxon>Thermoprotei</taxon>
        <taxon>Sulfolobales</taxon>
        <taxon>Sulfolobaceae</taxon>
        <taxon>Saccharolobus</taxon>
    </lineage>
</organism>
<accession>A0A8F5BQ72</accession>
<evidence type="ECO:0000313" key="3">
    <source>
        <dbReference type="Proteomes" id="UP000694018"/>
    </source>
</evidence>
<dbReference type="RefSeq" id="WP_218266181.1">
    <property type="nucleotide sequence ID" value="NZ_CP077717.1"/>
</dbReference>
<dbReference type="EMBL" id="CP077717">
    <property type="protein sequence ID" value="QXJ29422.1"/>
    <property type="molecule type" value="Genomic_DNA"/>
</dbReference>